<protein>
    <recommendedName>
        <fullName evidence="7">Endoribonuclease YbeY</fullName>
        <ecNumber evidence="7">3.1.-.-</ecNumber>
    </recommendedName>
</protein>
<comment type="similarity">
    <text evidence="1 7">Belongs to the endoribonuclease YbeY family.</text>
</comment>
<evidence type="ECO:0000256" key="3">
    <source>
        <dbReference type="ARBA" id="ARBA00022723"/>
    </source>
</evidence>
<proteinExistence type="inferred from homology"/>
<evidence type="ECO:0000256" key="6">
    <source>
        <dbReference type="ARBA" id="ARBA00022833"/>
    </source>
</evidence>
<dbReference type="Pfam" id="PF02130">
    <property type="entry name" value="YbeY"/>
    <property type="match status" value="1"/>
</dbReference>
<dbReference type="GO" id="GO:0006364">
    <property type="term" value="P:rRNA processing"/>
    <property type="evidence" value="ECO:0007669"/>
    <property type="project" value="UniProtKB-UniRule"/>
</dbReference>
<sequence>MSITLDITIEDTRWDALSLDSLAHKAAHETLGHLGLATGEISLLACNDNRIAELNSAFREKPTATNVLSWPYAELGAEIAGGAPLAPTPDFDGTLELGDVAVSYDTCASEAALAGKPMADHVTHLLVHGMLHLLGYDHIRDLDATLMERTEVEILGKLGLDDPYYLPSAG</sequence>
<keyword evidence="4 7" id="KW-0255">Endonuclease</keyword>
<evidence type="ECO:0000313" key="9">
    <source>
        <dbReference type="Proteomes" id="UP000244880"/>
    </source>
</evidence>
<evidence type="ECO:0000256" key="1">
    <source>
        <dbReference type="ARBA" id="ARBA00010875"/>
    </source>
</evidence>
<dbReference type="EC" id="3.1.-.-" evidence="7"/>
<feature type="binding site" evidence="7">
    <location>
        <position position="132"/>
    </location>
    <ligand>
        <name>Zn(2+)</name>
        <dbReference type="ChEBI" id="CHEBI:29105"/>
        <note>catalytic</note>
    </ligand>
</feature>
<dbReference type="InterPro" id="IPR023091">
    <property type="entry name" value="MetalPrtase_cat_dom_sf_prd"/>
</dbReference>
<dbReference type="AlphaFoldDB" id="A0A2R8BBN9"/>
<dbReference type="RefSeq" id="WP_108827698.1">
    <property type="nucleotide sequence ID" value="NZ_OMOR01000001.1"/>
</dbReference>
<dbReference type="HAMAP" id="MF_00009">
    <property type="entry name" value="Endoribonucl_YbeY"/>
    <property type="match status" value="1"/>
</dbReference>
<dbReference type="GO" id="GO:0005737">
    <property type="term" value="C:cytoplasm"/>
    <property type="evidence" value="ECO:0007669"/>
    <property type="project" value="UniProtKB-SubCell"/>
</dbReference>
<dbReference type="PANTHER" id="PTHR46986">
    <property type="entry name" value="ENDORIBONUCLEASE YBEY, CHLOROPLASTIC"/>
    <property type="match status" value="1"/>
</dbReference>
<evidence type="ECO:0000256" key="4">
    <source>
        <dbReference type="ARBA" id="ARBA00022759"/>
    </source>
</evidence>
<accession>A0A2R8BBN9</accession>
<dbReference type="InterPro" id="IPR002036">
    <property type="entry name" value="YbeY"/>
</dbReference>
<dbReference type="GO" id="GO:0008270">
    <property type="term" value="F:zinc ion binding"/>
    <property type="evidence" value="ECO:0007669"/>
    <property type="project" value="UniProtKB-UniRule"/>
</dbReference>
<evidence type="ECO:0000313" key="8">
    <source>
        <dbReference type="EMBL" id="SPH20491.1"/>
    </source>
</evidence>
<name>A0A2R8BBN9_9RHOB</name>
<keyword evidence="2 7" id="KW-0540">Nuclease</keyword>
<dbReference type="SUPFAM" id="SSF55486">
    <property type="entry name" value="Metalloproteases ('zincins'), catalytic domain"/>
    <property type="match status" value="1"/>
</dbReference>
<dbReference type="InterPro" id="IPR020549">
    <property type="entry name" value="YbeY_CS"/>
</dbReference>
<dbReference type="EMBL" id="OMOR01000001">
    <property type="protein sequence ID" value="SPH20491.1"/>
    <property type="molecule type" value="Genomic_DNA"/>
</dbReference>
<evidence type="ECO:0000256" key="2">
    <source>
        <dbReference type="ARBA" id="ARBA00022722"/>
    </source>
</evidence>
<keyword evidence="5 7" id="KW-0378">Hydrolase</keyword>
<dbReference type="GO" id="GO:0004521">
    <property type="term" value="F:RNA endonuclease activity"/>
    <property type="evidence" value="ECO:0007669"/>
    <property type="project" value="UniProtKB-UniRule"/>
</dbReference>
<organism evidence="8 9">
    <name type="scientific">Ascidiaceihabitans donghaensis</name>
    <dbReference type="NCBI Taxonomy" id="1510460"/>
    <lineage>
        <taxon>Bacteria</taxon>
        <taxon>Pseudomonadati</taxon>
        <taxon>Pseudomonadota</taxon>
        <taxon>Alphaproteobacteria</taxon>
        <taxon>Rhodobacterales</taxon>
        <taxon>Paracoccaceae</taxon>
        <taxon>Ascidiaceihabitans</taxon>
    </lineage>
</organism>
<keyword evidence="6 7" id="KW-0862">Zinc</keyword>
<feature type="binding site" evidence="7">
    <location>
        <position position="128"/>
    </location>
    <ligand>
        <name>Zn(2+)</name>
        <dbReference type="ChEBI" id="CHEBI:29105"/>
        <note>catalytic</note>
    </ligand>
</feature>
<dbReference type="Gene3D" id="3.40.390.30">
    <property type="entry name" value="Metalloproteases ('zincins'), catalytic domain"/>
    <property type="match status" value="1"/>
</dbReference>
<keyword evidence="9" id="KW-1185">Reference proteome</keyword>
<reference evidence="8 9" key="1">
    <citation type="submission" date="2018-03" db="EMBL/GenBank/DDBJ databases">
        <authorList>
            <person name="Keele B.F."/>
        </authorList>
    </citation>
    <scope>NUCLEOTIDE SEQUENCE [LARGE SCALE GENOMIC DNA]</scope>
    <source>
        <strain evidence="8 9">CECT 8599</strain>
    </source>
</reference>
<comment type="cofactor">
    <cofactor evidence="7">
        <name>Zn(2+)</name>
        <dbReference type="ChEBI" id="CHEBI:29105"/>
    </cofactor>
    <text evidence="7">Binds 1 zinc ion.</text>
</comment>
<comment type="subcellular location">
    <subcellularLocation>
        <location evidence="7">Cytoplasm</location>
    </subcellularLocation>
</comment>
<keyword evidence="7" id="KW-0963">Cytoplasm</keyword>
<keyword evidence="3 7" id="KW-0479">Metal-binding</keyword>
<dbReference type="NCBIfam" id="TIGR00043">
    <property type="entry name" value="rRNA maturation RNase YbeY"/>
    <property type="match status" value="1"/>
</dbReference>
<keyword evidence="7" id="KW-0690">Ribosome biogenesis</keyword>
<dbReference type="GO" id="GO:0004222">
    <property type="term" value="F:metalloendopeptidase activity"/>
    <property type="evidence" value="ECO:0007669"/>
    <property type="project" value="InterPro"/>
</dbReference>
<gene>
    <name evidence="7 8" type="primary">ybeY</name>
    <name evidence="8" type="ORF">ASD8599_01227</name>
</gene>
<dbReference type="PROSITE" id="PS01306">
    <property type="entry name" value="UPF0054"/>
    <property type="match status" value="1"/>
</dbReference>
<dbReference type="OrthoDB" id="9807740at2"/>
<evidence type="ECO:0000256" key="5">
    <source>
        <dbReference type="ARBA" id="ARBA00022801"/>
    </source>
</evidence>
<dbReference type="Proteomes" id="UP000244880">
    <property type="component" value="Unassembled WGS sequence"/>
</dbReference>
<keyword evidence="7" id="KW-0698">rRNA processing</keyword>
<evidence type="ECO:0000256" key="7">
    <source>
        <dbReference type="HAMAP-Rule" id="MF_00009"/>
    </source>
</evidence>
<comment type="function">
    <text evidence="7">Single strand-specific metallo-endoribonuclease involved in late-stage 70S ribosome quality control and in maturation of the 3' terminus of the 16S rRNA.</text>
</comment>
<feature type="binding site" evidence="7">
    <location>
        <position position="138"/>
    </location>
    <ligand>
        <name>Zn(2+)</name>
        <dbReference type="ChEBI" id="CHEBI:29105"/>
        <note>catalytic</note>
    </ligand>
</feature>
<dbReference type="PANTHER" id="PTHR46986:SF1">
    <property type="entry name" value="ENDORIBONUCLEASE YBEY, CHLOROPLASTIC"/>
    <property type="match status" value="1"/>
</dbReference>